<comment type="caution">
    <text evidence="2">The sequence shown here is derived from an EMBL/GenBank/DDBJ whole genome shotgun (WGS) entry which is preliminary data.</text>
</comment>
<dbReference type="EMBL" id="BOOO01000036">
    <property type="protein sequence ID" value="GII32832.1"/>
    <property type="molecule type" value="Genomic_DNA"/>
</dbReference>
<evidence type="ECO:0000313" key="2">
    <source>
        <dbReference type="EMBL" id="GII32832.1"/>
    </source>
</evidence>
<organism evidence="2 3">
    <name type="scientific">Planotetraspora mira</name>
    <dbReference type="NCBI Taxonomy" id="58121"/>
    <lineage>
        <taxon>Bacteria</taxon>
        <taxon>Bacillati</taxon>
        <taxon>Actinomycetota</taxon>
        <taxon>Actinomycetes</taxon>
        <taxon>Streptosporangiales</taxon>
        <taxon>Streptosporangiaceae</taxon>
        <taxon>Planotetraspora</taxon>
    </lineage>
</organism>
<evidence type="ECO:0000313" key="3">
    <source>
        <dbReference type="Proteomes" id="UP000650628"/>
    </source>
</evidence>
<dbReference type="AlphaFoldDB" id="A0A8J3TWW0"/>
<accession>A0A8J3TWW0</accession>
<gene>
    <name evidence="2" type="ORF">Pmi06nite_62740</name>
</gene>
<name>A0A8J3TWW0_9ACTN</name>
<sequence length="49" mass="4923">MEGTGFAGVDSPESPPGDTVDPDPDPLEHAANAVTMATATPAMGNLDRV</sequence>
<feature type="region of interest" description="Disordered" evidence="1">
    <location>
        <begin position="1"/>
        <end position="28"/>
    </location>
</feature>
<dbReference type="Proteomes" id="UP000650628">
    <property type="component" value="Unassembled WGS sequence"/>
</dbReference>
<reference evidence="2 3" key="1">
    <citation type="submission" date="2021-01" db="EMBL/GenBank/DDBJ databases">
        <title>Whole genome shotgun sequence of Planotetraspora mira NBRC 15435.</title>
        <authorList>
            <person name="Komaki H."/>
            <person name="Tamura T."/>
        </authorList>
    </citation>
    <scope>NUCLEOTIDE SEQUENCE [LARGE SCALE GENOMIC DNA]</scope>
    <source>
        <strain evidence="2 3">NBRC 15435</strain>
    </source>
</reference>
<keyword evidence="3" id="KW-1185">Reference proteome</keyword>
<proteinExistence type="predicted"/>
<evidence type="ECO:0000256" key="1">
    <source>
        <dbReference type="SAM" id="MobiDB-lite"/>
    </source>
</evidence>
<protein>
    <submittedName>
        <fullName evidence="2">Uncharacterized protein</fullName>
    </submittedName>
</protein>